<dbReference type="Proteomes" id="UP001597512">
    <property type="component" value="Unassembled WGS sequence"/>
</dbReference>
<comment type="caution">
    <text evidence="1">The sequence shown here is derived from an EMBL/GenBank/DDBJ whole genome shotgun (WGS) entry which is preliminary data.</text>
</comment>
<dbReference type="InterPro" id="IPR011047">
    <property type="entry name" value="Quinoprotein_ADH-like_sf"/>
</dbReference>
<gene>
    <name evidence="1" type="ORF">ACFS25_16370</name>
</gene>
<name>A0ABW6AMM7_9BACT</name>
<protein>
    <submittedName>
        <fullName evidence="1">Uncharacterized protein</fullName>
    </submittedName>
</protein>
<dbReference type="EMBL" id="JBHUOM010000014">
    <property type="protein sequence ID" value="MFD2935363.1"/>
    <property type="molecule type" value="Genomic_DNA"/>
</dbReference>
<dbReference type="SUPFAM" id="SSF50998">
    <property type="entry name" value="Quinoprotein alcohol dehydrogenase-like"/>
    <property type="match status" value="1"/>
</dbReference>
<reference evidence="2" key="1">
    <citation type="journal article" date="2019" name="Int. J. Syst. Evol. Microbiol.">
        <title>The Global Catalogue of Microorganisms (GCM) 10K type strain sequencing project: providing services to taxonomists for standard genome sequencing and annotation.</title>
        <authorList>
            <consortium name="The Broad Institute Genomics Platform"/>
            <consortium name="The Broad Institute Genome Sequencing Center for Infectious Disease"/>
            <person name="Wu L."/>
            <person name="Ma J."/>
        </authorList>
    </citation>
    <scope>NUCLEOTIDE SEQUENCE [LARGE SCALE GENOMIC DNA]</scope>
    <source>
        <strain evidence="2">KCTC 52490</strain>
    </source>
</reference>
<evidence type="ECO:0000313" key="2">
    <source>
        <dbReference type="Proteomes" id="UP001597512"/>
    </source>
</evidence>
<accession>A0ABW6AMM7</accession>
<organism evidence="1 2">
    <name type="scientific">Spirosoma flavum</name>
    <dbReference type="NCBI Taxonomy" id="2048557"/>
    <lineage>
        <taxon>Bacteria</taxon>
        <taxon>Pseudomonadati</taxon>
        <taxon>Bacteroidota</taxon>
        <taxon>Cytophagia</taxon>
        <taxon>Cytophagales</taxon>
        <taxon>Cytophagaceae</taxon>
        <taxon>Spirosoma</taxon>
    </lineage>
</organism>
<proteinExistence type="predicted"/>
<dbReference type="InterPro" id="IPR015943">
    <property type="entry name" value="WD40/YVTN_repeat-like_dom_sf"/>
</dbReference>
<dbReference type="RefSeq" id="WP_381503163.1">
    <property type="nucleotide sequence ID" value="NZ_JBHUOM010000014.1"/>
</dbReference>
<keyword evidence="2" id="KW-1185">Reference proteome</keyword>
<dbReference type="Gene3D" id="2.130.10.10">
    <property type="entry name" value="YVTN repeat-like/Quinoprotein amine dehydrogenase"/>
    <property type="match status" value="1"/>
</dbReference>
<evidence type="ECO:0000313" key="1">
    <source>
        <dbReference type="EMBL" id="MFD2935363.1"/>
    </source>
</evidence>
<sequence length="154" mass="17589">MKIHYQQENVRTIEYDVDGYLTGIDPQGETVAKFKTVASVAYNAQYGTPITKDGQFVFIGTWERGLFCYSIKDQRLIWKQGPGRVRHIILVDSSLIVEMAGRGIYKRDATKGELLQVLKMPSIDRFTQLNESELLAGPLRGKYIHYHLPTLQPK</sequence>